<keyword evidence="5" id="KW-0547">Nucleotide-binding</keyword>
<accession>A0A7G9RQV6</accession>
<dbReference type="RefSeq" id="WP_187598226.1">
    <property type="nucleotide sequence ID" value="NZ_CP060714.1"/>
</dbReference>
<dbReference type="AlphaFoldDB" id="A0A7G9RQV6"/>
<dbReference type="KEGG" id="drg:H9K76_03655"/>
<dbReference type="GO" id="GO:0000271">
    <property type="term" value="P:polysaccharide biosynthetic process"/>
    <property type="evidence" value="ECO:0007669"/>
    <property type="project" value="InterPro"/>
</dbReference>
<dbReference type="InterPro" id="IPR014710">
    <property type="entry name" value="RmlC-like_jellyroll"/>
</dbReference>
<dbReference type="GO" id="GO:0004475">
    <property type="term" value="F:mannose-1-phosphate guanylyltransferase (GTP) activity"/>
    <property type="evidence" value="ECO:0007669"/>
    <property type="project" value="UniProtKB-EC"/>
</dbReference>
<evidence type="ECO:0000313" key="12">
    <source>
        <dbReference type="EMBL" id="QNN57981.1"/>
    </source>
</evidence>
<dbReference type="InterPro" id="IPR029044">
    <property type="entry name" value="Nucleotide-diphossugar_trans"/>
</dbReference>
<dbReference type="GO" id="GO:0009298">
    <property type="term" value="P:GDP-mannose biosynthetic process"/>
    <property type="evidence" value="ECO:0007669"/>
    <property type="project" value="TreeGrafter"/>
</dbReference>
<name>A0A7G9RQV6_9BURK</name>
<keyword evidence="4 12" id="KW-0548">Nucleotidyltransferase</keyword>
<dbReference type="InterPro" id="IPR054566">
    <property type="entry name" value="ManC/GMP-like_b-helix"/>
</dbReference>
<feature type="domain" description="Mannose-6-phosphate isomerase type II C-terminal" evidence="10">
    <location>
        <begin position="364"/>
        <end position="477"/>
    </location>
</feature>
<dbReference type="InterPro" id="IPR006375">
    <property type="entry name" value="Man1P_GuaTrfase/Man6P_Isoase"/>
</dbReference>
<evidence type="ECO:0000256" key="3">
    <source>
        <dbReference type="ARBA" id="ARBA00022679"/>
    </source>
</evidence>
<dbReference type="EMBL" id="CP060714">
    <property type="protein sequence ID" value="QNN57981.1"/>
    <property type="molecule type" value="Genomic_DNA"/>
</dbReference>
<evidence type="ECO:0000256" key="8">
    <source>
        <dbReference type="RuleBase" id="RU004190"/>
    </source>
</evidence>
<dbReference type="Proteomes" id="UP000515811">
    <property type="component" value="Chromosome"/>
</dbReference>
<dbReference type="InterPro" id="IPR005835">
    <property type="entry name" value="NTP_transferase_dom"/>
</dbReference>
<dbReference type="PANTHER" id="PTHR46390:SF1">
    <property type="entry name" value="MANNOSE-1-PHOSPHATE GUANYLYLTRANSFERASE"/>
    <property type="match status" value="1"/>
</dbReference>
<evidence type="ECO:0000256" key="6">
    <source>
        <dbReference type="ARBA" id="ARBA00023134"/>
    </source>
</evidence>
<protein>
    <recommendedName>
        <fullName evidence="2">mannose-1-phosphate guanylyltransferase</fullName>
        <ecNumber evidence="2">2.7.7.13</ecNumber>
    </recommendedName>
</protein>
<dbReference type="Gene3D" id="3.90.550.10">
    <property type="entry name" value="Spore Coat Polysaccharide Biosynthesis Protein SpsA, Chain A"/>
    <property type="match status" value="1"/>
</dbReference>
<dbReference type="InterPro" id="IPR011051">
    <property type="entry name" value="RmlC_Cupin_sf"/>
</dbReference>
<proteinExistence type="inferred from homology"/>
<evidence type="ECO:0000259" key="9">
    <source>
        <dbReference type="Pfam" id="PF00483"/>
    </source>
</evidence>
<feature type="domain" description="Nucleotidyl transferase" evidence="9">
    <location>
        <begin position="7"/>
        <end position="298"/>
    </location>
</feature>
<dbReference type="Pfam" id="PF22640">
    <property type="entry name" value="ManC_GMP_beta-helix"/>
    <property type="match status" value="1"/>
</dbReference>
<feature type="domain" description="MannoseP isomerase/GMP-like beta-helix" evidence="11">
    <location>
        <begin position="306"/>
        <end position="359"/>
    </location>
</feature>
<comment type="similarity">
    <text evidence="1 8">Belongs to the mannose-6-phosphate isomerase type 2 family.</text>
</comment>
<evidence type="ECO:0000256" key="1">
    <source>
        <dbReference type="ARBA" id="ARBA00006115"/>
    </source>
</evidence>
<keyword evidence="12" id="KW-0413">Isomerase</keyword>
<organism evidence="12 13">
    <name type="scientific">Diaphorobacter ruginosibacter</name>
    <dbReference type="NCBI Taxonomy" id="1715720"/>
    <lineage>
        <taxon>Bacteria</taxon>
        <taxon>Pseudomonadati</taxon>
        <taxon>Pseudomonadota</taxon>
        <taxon>Betaproteobacteria</taxon>
        <taxon>Burkholderiales</taxon>
        <taxon>Comamonadaceae</taxon>
        <taxon>Diaphorobacter</taxon>
    </lineage>
</organism>
<keyword evidence="3 12" id="KW-0808">Transferase</keyword>
<dbReference type="FunFam" id="3.90.550.10:FF:000046">
    <property type="entry name" value="Mannose-1-phosphate guanylyltransferase (GDP)"/>
    <property type="match status" value="1"/>
</dbReference>
<keyword evidence="13" id="KW-1185">Reference proteome</keyword>
<dbReference type="NCBIfam" id="TIGR01479">
    <property type="entry name" value="GMP_PMI"/>
    <property type="match status" value="1"/>
</dbReference>
<dbReference type="Gene3D" id="2.60.120.10">
    <property type="entry name" value="Jelly Rolls"/>
    <property type="match status" value="1"/>
</dbReference>
<dbReference type="InterPro" id="IPR049577">
    <property type="entry name" value="GMPP_N"/>
</dbReference>
<dbReference type="FunFam" id="2.60.120.10:FF:000032">
    <property type="entry name" value="Mannose-1-phosphate guanylyltransferase/mannose-6-phosphate isomerase"/>
    <property type="match status" value="1"/>
</dbReference>
<dbReference type="SUPFAM" id="SSF51182">
    <property type="entry name" value="RmlC-like cupins"/>
    <property type="match status" value="1"/>
</dbReference>
<evidence type="ECO:0000259" key="10">
    <source>
        <dbReference type="Pfam" id="PF01050"/>
    </source>
</evidence>
<dbReference type="CDD" id="cd02213">
    <property type="entry name" value="cupin_PMI_typeII_C"/>
    <property type="match status" value="1"/>
</dbReference>
<dbReference type="GO" id="GO:0005525">
    <property type="term" value="F:GTP binding"/>
    <property type="evidence" value="ECO:0007669"/>
    <property type="project" value="UniProtKB-KW"/>
</dbReference>
<dbReference type="PANTHER" id="PTHR46390">
    <property type="entry name" value="MANNOSE-1-PHOSPHATE GUANYLYLTRANSFERASE"/>
    <property type="match status" value="1"/>
</dbReference>
<evidence type="ECO:0000256" key="2">
    <source>
        <dbReference type="ARBA" id="ARBA00012387"/>
    </source>
</evidence>
<dbReference type="SUPFAM" id="SSF53448">
    <property type="entry name" value="Nucleotide-diphospho-sugar transferases"/>
    <property type="match status" value="1"/>
</dbReference>
<dbReference type="EC" id="2.7.7.13" evidence="2"/>
<dbReference type="Pfam" id="PF00483">
    <property type="entry name" value="NTP_transferase"/>
    <property type="match status" value="1"/>
</dbReference>
<evidence type="ECO:0000256" key="7">
    <source>
        <dbReference type="ARBA" id="ARBA00047343"/>
    </source>
</evidence>
<evidence type="ECO:0000256" key="4">
    <source>
        <dbReference type="ARBA" id="ARBA00022695"/>
    </source>
</evidence>
<dbReference type="Pfam" id="PF01050">
    <property type="entry name" value="MannoseP_isomer"/>
    <property type="match status" value="1"/>
</dbReference>
<dbReference type="GO" id="GO:0016853">
    <property type="term" value="F:isomerase activity"/>
    <property type="evidence" value="ECO:0007669"/>
    <property type="project" value="UniProtKB-KW"/>
</dbReference>
<keyword evidence="6" id="KW-0342">GTP-binding</keyword>
<evidence type="ECO:0000313" key="13">
    <source>
        <dbReference type="Proteomes" id="UP000515811"/>
    </source>
</evidence>
<evidence type="ECO:0000259" key="11">
    <source>
        <dbReference type="Pfam" id="PF22640"/>
    </source>
</evidence>
<dbReference type="CDD" id="cd02509">
    <property type="entry name" value="GDP-M1P_Guanylyltransferase"/>
    <property type="match status" value="1"/>
</dbReference>
<evidence type="ECO:0000256" key="5">
    <source>
        <dbReference type="ARBA" id="ARBA00022741"/>
    </source>
</evidence>
<comment type="catalytic activity">
    <reaction evidence="7">
        <text>alpha-D-mannose 1-phosphate + GTP + H(+) = GDP-alpha-D-mannose + diphosphate</text>
        <dbReference type="Rhea" id="RHEA:15229"/>
        <dbReference type="ChEBI" id="CHEBI:15378"/>
        <dbReference type="ChEBI" id="CHEBI:33019"/>
        <dbReference type="ChEBI" id="CHEBI:37565"/>
        <dbReference type="ChEBI" id="CHEBI:57527"/>
        <dbReference type="ChEBI" id="CHEBI:58409"/>
        <dbReference type="EC" id="2.7.7.13"/>
    </reaction>
</comment>
<reference evidence="12 13" key="1">
    <citation type="submission" date="2020-08" db="EMBL/GenBank/DDBJ databases">
        <title>Genome sequence of Diaphorobacter ruginosibacter DSM 27467T.</title>
        <authorList>
            <person name="Hyun D.-W."/>
            <person name="Bae J.-W."/>
        </authorList>
    </citation>
    <scope>NUCLEOTIDE SEQUENCE [LARGE SCALE GENOMIC DNA]</scope>
    <source>
        <strain evidence="12 13">DSM 27467</strain>
    </source>
</reference>
<sequence>MTDQLLPVILCGGSGTRLWPLSRETYPKQFHALAGDSSMLQDTATRLHGISGDVALAAPLLVCNIEHRFLVATQLQQAQIENARILLEPTGRNTAPALTIAALQAVSAGADPVMLAMPADHVISDRKAFHESVQVAFNAARAGQMVTFGIVADRPETGYGYIQHGTTEQGGTFEVQSFVEKPDLVRAQSYLAAGNYLWNSGLFVVRASVWLKAMKAFRPDILSACEQSMNGAQRDMDFVRPESNAFQSSPSDSIDYAVMERLPKMPELGIQARVVPLKAGWSDVGAWDALWAVREHDADGNAIIGNAVQHGCTNSLFLSSSRLVTGVGLDNIAVVETPDAILVADMRRTQDVKKIVAHLQTYGQALAHSHRKVHRPWGWYDSIDYGERFQVKRIVVNPGASLSLQMHHHRAEHWVVVKGTAEVTNGDQVLLLGENESTFIPLGHVHRLRNPGKLPLEIVEVQSGSYLGEDDIVRFEDTYGRVAEKAGVNN</sequence>
<dbReference type="InterPro" id="IPR051161">
    <property type="entry name" value="Mannose-6P_isomerase_type2"/>
</dbReference>
<dbReference type="InterPro" id="IPR001538">
    <property type="entry name" value="Man6P_isomerase-2_C"/>
</dbReference>
<gene>
    <name evidence="12" type="ORF">H9K76_03655</name>
</gene>